<evidence type="ECO:0000313" key="4">
    <source>
        <dbReference type="Proteomes" id="UP000053268"/>
    </source>
</evidence>
<feature type="compositionally biased region" description="Basic residues" evidence="1">
    <location>
        <begin position="480"/>
        <end position="493"/>
    </location>
</feature>
<feature type="region of interest" description="Disordered" evidence="1">
    <location>
        <begin position="477"/>
        <end position="498"/>
    </location>
</feature>
<sequence>MSDMETSIRGFSFMPGTEVKIKGLDLQYVEDSELERAWRSNRRERVKLQEEKIWNEFIEEQDIVRTVYESDPYQFIEQLSESCLNELLQNHLKKVQQKENKTEDETNVRKVLRNFTKGFHCFLILFLSKLFDLFCGFVIQCNFNFVILSVLGCISKPLRLRVLQDASLSPPKRTPGEESPVSTESTENDKCDDDNIFHIFHEDKDDEGFSANEEILNDSAGSPLCTVREKQEEIEEQVMETKPTPEKDTCNSANPQSTNINSVLENSIYCAKVKDLRVRISEEILSIITSLERLDIYNIDPEELKKIQKRSAEFNSRFSRIHVYQLQRQIHDLKRTSSSQLPYGQHTQLQAHMLRIVSLHQNILQAYCAFHKSFCQTICIGDGSQAGLVLGQLVREIPPPAQHAIKHLYADNLALSCDKLDEALAKHNQRTADFIKNVEDDRNGNKTHRGRGKKFTGVKTCSLLLLYITFSFQRPERMRNGNKTHRGRGKKFTGVKTSSRADGKLSMYSLETLRINLKPKASSTKNSLSSANKLTSTTSKTSQKQMPRKVTSPKVKRKSPIKVRPRRDDADVRTMVEAVTASHVSLVPSALPSPTKAQTSRTKVPTPRQKRVETSRRNQKMKKPAEVNTKIESSRREPAYESPKEVVKSSRVLSPVVMYEPDTSRS</sequence>
<dbReference type="Proteomes" id="UP000053268">
    <property type="component" value="Unassembled WGS sequence"/>
</dbReference>
<feature type="region of interest" description="Disordered" evidence="1">
    <location>
        <begin position="520"/>
        <end position="572"/>
    </location>
</feature>
<feature type="region of interest" description="Disordered" evidence="1">
    <location>
        <begin position="587"/>
        <end position="651"/>
    </location>
</feature>
<protein>
    <submittedName>
        <fullName evidence="3">Uncharacterized protein</fullName>
    </submittedName>
</protein>
<dbReference type="EMBL" id="KQ459580">
    <property type="protein sequence ID" value="KPI99328.1"/>
    <property type="molecule type" value="Genomic_DNA"/>
</dbReference>
<gene>
    <name evidence="3" type="ORF">RR46_05512</name>
</gene>
<feature type="compositionally biased region" description="Basic and acidic residues" evidence="1">
    <location>
        <begin position="632"/>
        <end position="648"/>
    </location>
</feature>
<organism evidence="3 4">
    <name type="scientific">Papilio xuthus</name>
    <name type="common">Asian swallowtail butterfly</name>
    <dbReference type="NCBI Taxonomy" id="66420"/>
    <lineage>
        <taxon>Eukaryota</taxon>
        <taxon>Metazoa</taxon>
        <taxon>Ecdysozoa</taxon>
        <taxon>Arthropoda</taxon>
        <taxon>Hexapoda</taxon>
        <taxon>Insecta</taxon>
        <taxon>Pterygota</taxon>
        <taxon>Neoptera</taxon>
        <taxon>Endopterygota</taxon>
        <taxon>Lepidoptera</taxon>
        <taxon>Glossata</taxon>
        <taxon>Ditrysia</taxon>
        <taxon>Papilionoidea</taxon>
        <taxon>Papilionidae</taxon>
        <taxon>Papilioninae</taxon>
        <taxon>Papilio</taxon>
    </lineage>
</organism>
<reference evidence="3 4" key="1">
    <citation type="journal article" date="2015" name="Nat. Commun.">
        <title>Outbred genome sequencing and CRISPR/Cas9 gene editing in butterflies.</title>
        <authorList>
            <person name="Li X."/>
            <person name="Fan D."/>
            <person name="Zhang W."/>
            <person name="Liu G."/>
            <person name="Zhang L."/>
            <person name="Zhao L."/>
            <person name="Fang X."/>
            <person name="Chen L."/>
            <person name="Dong Y."/>
            <person name="Chen Y."/>
            <person name="Ding Y."/>
            <person name="Zhao R."/>
            <person name="Feng M."/>
            <person name="Zhu Y."/>
            <person name="Feng Y."/>
            <person name="Jiang X."/>
            <person name="Zhu D."/>
            <person name="Xiang H."/>
            <person name="Feng X."/>
            <person name="Li S."/>
            <person name="Wang J."/>
            <person name="Zhang G."/>
            <person name="Kronforst M.R."/>
            <person name="Wang W."/>
        </authorList>
    </citation>
    <scope>NUCLEOTIDE SEQUENCE [LARGE SCALE GENOMIC DNA]</scope>
    <source>
        <strain evidence="3">Ya'a_city_454_Px</strain>
        <tissue evidence="3">Whole body</tissue>
    </source>
</reference>
<keyword evidence="4" id="KW-1185">Reference proteome</keyword>
<evidence type="ECO:0000313" key="3">
    <source>
        <dbReference type="EMBL" id="KPI99328.1"/>
    </source>
</evidence>
<name>A0A194Q1X3_PAPXU</name>
<dbReference type="AlphaFoldDB" id="A0A194Q1X3"/>
<accession>A0A194Q1X3</accession>
<dbReference type="STRING" id="66420.A0A194Q1X3"/>
<keyword evidence="2" id="KW-0472">Membrane</keyword>
<evidence type="ECO:0000256" key="1">
    <source>
        <dbReference type="SAM" id="MobiDB-lite"/>
    </source>
</evidence>
<feature type="region of interest" description="Disordered" evidence="1">
    <location>
        <begin position="168"/>
        <end position="192"/>
    </location>
</feature>
<feature type="compositionally biased region" description="Low complexity" evidence="1">
    <location>
        <begin position="525"/>
        <end position="545"/>
    </location>
</feature>
<feature type="transmembrane region" description="Helical" evidence="2">
    <location>
        <begin position="119"/>
        <end position="139"/>
    </location>
</feature>
<keyword evidence="2" id="KW-0812">Transmembrane</keyword>
<proteinExistence type="predicted"/>
<feature type="compositionally biased region" description="Basic residues" evidence="1">
    <location>
        <begin position="554"/>
        <end position="565"/>
    </location>
</feature>
<evidence type="ECO:0000256" key="2">
    <source>
        <dbReference type="SAM" id="Phobius"/>
    </source>
</evidence>
<keyword evidence="2" id="KW-1133">Transmembrane helix</keyword>